<dbReference type="EMBL" id="CP000931">
    <property type="protein sequence ID" value="ABZ77125.1"/>
    <property type="molecule type" value="Genomic_DNA"/>
</dbReference>
<evidence type="ECO:0000259" key="1">
    <source>
        <dbReference type="Pfam" id="PF03372"/>
    </source>
</evidence>
<proteinExistence type="predicted"/>
<protein>
    <recommendedName>
        <fullName evidence="1">Endonuclease/exonuclease/phosphatase domain-containing protein</fullName>
    </recommendedName>
</protein>
<dbReference type="OrthoDB" id="292013at2"/>
<dbReference type="Pfam" id="PF03372">
    <property type="entry name" value="Exo_endo_phos"/>
    <property type="match status" value="1"/>
</dbReference>
<dbReference type="HOGENOM" id="CLU_042670_0_0_6"/>
<organism evidence="2 3">
    <name type="scientific">Shewanella halifaxensis (strain HAW-EB4)</name>
    <dbReference type="NCBI Taxonomy" id="458817"/>
    <lineage>
        <taxon>Bacteria</taxon>
        <taxon>Pseudomonadati</taxon>
        <taxon>Pseudomonadota</taxon>
        <taxon>Gammaproteobacteria</taxon>
        <taxon>Alteromonadales</taxon>
        <taxon>Shewanellaceae</taxon>
        <taxon>Shewanella</taxon>
    </lineage>
</organism>
<dbReference type="Proteomes" id="UP000001317">
    <property type="component" value="Chromosome"/>
</dbReference>
<reference evidence="2" key="1">
    <citation type="submission" date="2008-01" db="EMBL/GenBank/DDBJ databases">
        <title>Complete sequence of Shewanella halifaxensis HAW-EB4.</title>
        <authorList>
            <consortium name="US DOE Joint Genome Institute"/>
            <person name="Copeland A."/>
            <person name="Lucas S."/>
            <person name="Lapidus A."/>
            <person name="Glavina del Rio T."/>
            <person name="Dalin E."/>
            <person name="Tice H."/>
            <person name="Bruce D."/>
            <person name="Goodwin L."/>
            <person name="Pitluck S."/>
            <person name="Sims D."/>
            <person name="Brettin T."/>
            <person name="Detter J.C."/>
            <person name="Han C."/>
            <person name="Kuske C.R."/>
            <person name="Schmutz J."/>
            <person name="Larimer F."/>
            <person name="Land M."/>
            <person name="Hauser L."/>
            <person name="Kyrpides N."/>
            <person name="Kim E."/>
            <person name="Zhao J.-S."/>
            <person name="Richardson P."/>
        </authorList>
    </citation>
    <scope>NUCLEOTIDE SEQUENCE [LARGE SCALE GENOMIC DNA]</scope>
    <source>
        <strain evidence="2">HAW-EB4</strain>
    </source>
</reference>
<dbReference type="PROSITE" id="PS51257">
    <property type="entry name" value="PROKAR_LIPOPROTEIN"/>
    <property type="match status" value="1"/>
</dbReference>
<name>B0TKA6_SHEHH</name>
<dbReference type="STRING" id="458817.Shal_2569"/>
<dbReference type="InterPro" id="IPR005135">
    <property type="entry name" value="Endo/exonuclease/phosphatase"/>
</dbReference>
<sequence>MKLLKTAAALAVSVALLTGCNDDDVKYVDHTEVKIATYNLSFDRNTFADLVAEMALTSAEQTALVSAYIEDREAMEPADKTTAEKVIQIRNVAAIIQKNRPDVLMMGEYNNDGTGEDLTALKDFQTNYLSVAQSLDGAGGEANLEPIEYPFAESYATNTGRLSGFDLNNDGYVATKEDVNSFDYANDAWGFGKYHGQYAFALMSKYEIDTKNTRTFQNFKWKDLEGATIPTITNCEDEKNPIPDGMICGEEWYTAEEWQQMTLSSKNHVDAPILVSTKDGIETIHILMSHPTPPVFDTGKNLVQNAAEVKFWHNYVTNAQDFYDDAGNTGALKEGAHFVIVGDQNLDAATGAGDGLTEVMAELHADPVVNQNVTNGDLYPTSYGAAEYAVKSSPTHPYPNRITAEFQSGGINADHAIPSASLNIVDSGVYWQASYQEGRMLFNDSRIGKWGNGKDVSSDHRMVWVKAKF</sequence>
<dbReference type="RefSeq" id="WP_012277653.1">
    <property type="nucleotide sequence ID" value="NC_010334.1"/>
</dbReference>
<feature type="domain" description="Endonuclease/exonuclease/phosphatase" evidence="1">
    <location>
        <begin position="81"/>
        <end position="460"/>
    </location>
</feature>
<dbReference type="SUPFAM" id="SSF56219">
    <property type="entry name" value="DNase I-like"/>
    <property type="match status" value="1"/>
</dbReference>
<evidence type="ECO:0000313" key="3">
    <source>
        <dbReference type="Proteomes" id="UP000001317"/>
    </source>
</evidence>
<keyword evidence="3" id="KW-1185">Reference proteome</keyword>
<gene>
    <name evidence="2" type="ordered locus">Shal_2569</name>
</gene>
<dbReference type="AlphaFoldDB" id="B0TKA6"/>
<dbReference type="eggNOG" id="COG4222">
    <property type="taxonomic scope" value="Bacteria"/>
</dbReference>
<dbReference type="GO" id="GO:0003824">
    <property type="term" value="F:catalytic activity"/>
    <property type="evidence" value="ECO:0007669"/>
    <property type="project" value="InterPro"/>
</dbReference>
<dbReference type="Gene3D" id="3.60.10.10">
    <property type="entry name" value="Endonuclease/exonuclease/phosphatase"/>
    <property type="match status" value="1"/>
</dbReference>
<dbReference type="InterPro" id="IPR036691">
    <property type="entry name" value="Endo/exonu/phosph_ase_sf"/>
</dbReference>
<dbReference type="KEGG" id="shl:Shal_2569"/>
<accession>B0TKA6</accession>
<evidence type="ECO:0000313" key="2">
    <source>
        <dbReference type="EMBL" id="ABZ77125.1"/>
    </source>
</evidence>